<evidence type="ECO:0008006" key="4">
    <source>
        <dbReference type="Google" id="ProtNLM"/>
    </source>
</evidence>
<evidence type="ECO:0000256" key="1">
    <source>
        <dbReference type="SAM" id="MobiDB-lite"/>
    </source>
</evidence>
<gene>
    <name evidence="2" type="ORF">JIG36_33790</name>
</gene>
<reference evidence="2 3" key="1">
    <citation type="submission" date="2021-01" db="EMBL/GenBank/DDBJ databases">
        <title>Actinoplanes sp. nov. LDG1-06 isolated from lichen.</title>
        <authorList>
            <person name="Saeng-In P."/>
            <person name="Phongsopitanun W."/>
            <person name="Kanchanasin P."/>
            <person name="Yuki M."/>
            <person name="Kudo T."/>
            <person name="Ohkuma M."/>
            <person name="Tanasupawat S."/>
        </authorList>
    </citation>
    <scope>NUCLEOTIDE SEQUENCE [LARGE SCALE GENOMIC DNA]</scope>
    <source>
        <strain evidence="2 3">LDG1-06</strain>
    </source>
</reference>
<sequence length="269" mass="28834">MSDNPLQDQAAPSEADHQQVDDQFEPTPLTAWERVGALLFGTLAGGGGAWSVFATDNQAGSAVLVLSGAAFALMGLQGTPLIRLGTGEHGVELERRRRRVERAIEQARTEDSVEVAAGIVEAASIIEPSLMQLPRYRADLYLTRLTLALQAAGATVVRNDHDRGPDLTLIVDRKMVDVEVKYGERGSLGMNAIYQAQSFARGSVVPILVITNLPLSSSVMSNNQSVVPVIPNDSERPTVEAVTWTGEADNPVLSRALLRALARIAPSDE</sequence>
<protein>
    <recommendedName>
        <fullName evidence="4">Restriction endonuclease</fullName>
    </recommendedName>
</protein>
<name>A0ABS2AL46_9ACTN</name>
<evidence type="ECO:0000313" key="3">
    <source>
        <dbReference type="Proteomes" id="UP000632138"/>
    </source>
</evidence>
<comment type="caution">
    <text evidence="2">The sequence shown here is derived from an EMBL/GenBank/DDBJ whole genome shotgun (WGS) entry which is preliminary data.</text>
</comment>
<accession>A0ABS2AL46</accession>
<dbReference type="Proteomes" id="UP000632138">
    <property type="component" value="Unassembled WGS sequence"/>
</dbReference>
<evidence type="ECO:0000313" key="2">
    <source>
        <dbReference type="EMBL" id="MBM2620493.1"/>
    </source>
</evidence>
<organism evidence="2 3">
    <name type="scientific">Paractinoplanes ovalisporus</name>
    <dbReference type="NCBI Taxonomy" id="2810368"/>
    <lineage>
        <taxon>Bacteria</taxon>
        <taxon>Bacillati</taxon>
        <taxon>Actinomycetota</taxon>
        <taxon>Actinomycetes</taxon>
        <taxon>Micromonosporales</taxon>
        <taxon>Micromonosporaceae</taxon>
        <taxon>Paractinoplanes</taxon>
    </lineage>
</organism>
<dbReference type="EMBL" id="JAENHP010000015">
    <property type="protein sequence ID" value="MBM2620493.1"/>
    <property type="molecule type" value="Genomic_DNA"/>
</dbReference>
<keyword evidence="3" id="KW-1185">Reference proteome</keyword>
<feature type="region of interest" description="Disordered" evidence="1">
    <location>
        <begin position="1"/>
        <end position="20"/>
    </location>
</feature>
<dbReference type="RefSeq" id="WP_203380481.1">
    <property type="nucleotide sequence ID" value="NZ_JAENHP010000015.1"/>
</dbReference>
<proteinExistence type="predicted"/>